<evidence type="ECO:0000256" key="1">
    <source>
        <dbReference type="ARBA" id="ARBA00004141"/>
    </source>
</evidence>
<evidence type="ECO:0000256" key="6">
    <source>
        <dbReference type="ARBA" id="ARBA00022989"/>
    </source>
</evidence>
<dbReference type="InterPro" id="IPR036291">
    <property type="entry name" value="NAD(P)-bd_dom_sf"/>
</dbReference>
<evidence type="ECO:0000256" key="10">
    <source>
        <dbReference type="RuleBase" id="RU363097"/>
    </source>
</evidence>
<gene>
    <name evidence="13" type="ORF">DIABBA_LOCUS7358</name>
</gene>
<dbReference type="Gene3D" id="3.40.50.720">
    <property type="entry name" value="NAD(P)-binding Rossmann-like Domain"/>
    <property type="match status" value="1"/>
</dbReference>
<dbReference type="Pfam" id="PF07993">
    <property type="entry name" value="NAD_binding_4"/>
    <property type="match status" value="1"/>
</dbReference>
<dbReference type="EC" id="1.2.1.84" evidence="10"/>
<keyword evidence="6 10" id="KW-1133">Transmembrane helix</keyword>
<evidence type="ECO:0000313" key="13">
    <source>
        <dbReference type="EMBL" id="CAG9834005.1"/>
    </source>
</evidence>
<dbReference type="Proteomes" id="UP001153709">
    <property type="component" value="Chromosome 4"/>
</dbReference>
<dbReference type="EMBL" id="OU898279">
    <property type="protein sequence ID" value="CAG9834005.1"/>
    <property type="molecule type" value="Genomic_DNA"/>
</dbReference>
<evidence type="ECO:0000256" key="7">
    <source>
        <dbReference type="ARBA" id="ARBA00023098"/>
    </source>
</evidence>
<dbReference type="SUPFAM" id="SSF51735">
    <property type="entry name" value="NAD(P)-binding Rossmann-fold domains"/>
    <property type="match status" value="1"/>
</dbReference>
<dbReference type="FunFam" id="3.40.50.720:FF:000143">
    <property type="entry name" value="Fatty acyl-CoA reductase"/>
    <property type="match status" value="1"/>
</dbReference>
<keyword evidence="14" id="KW-1185">Reference proteome</keyword>
<dbReference type="PANTHER" id="PTHR11011">
    <property type="entry name" value="MALE STERILITY PROTEIN 2-RELATED"/>
    <property type="match status" value="1"/>
</dbReference>
<protein>
    <recommendedName>
        <fullName evidence="10">Fatty acyl-CoA reductase</fullName>
        <ecNumber evidence="10">1.2.1.84</ecNumber>
    </recommendedName>
</protein>
<keyword evidence="3 10" id="KW-0444">Lipid biosynthesis</keyword>
<evidence type="ECO:0000256" key="5">
    <source>
        <dbReference type="ARBA" id="ARBA00022857"/>
    </source>
</evidence>
<dbReference type="InterPro" id="IPR026055">
    <property type="entry name" value="FAR"/>
</dbReference>
<feature type="non-terminal residue" evidence="13">
    <location>
        <position position="1"/>
    </location>
</feature>
<keyword evidence="5 10" id="KW-0521">NADP</keyword>
<accession>A0A9N9XFF7</accession>
<feature type="transmembrane region" description="Helical" evidence="10">
    <location>
        <begin position="376"/>
        <end position="400"/>
    </location>
</feature>
<dbReference type="CDD" id="cd05236">
    <property type="entry name" value="FAR-N_SDR_e"/>
    <property type="match status" value="1"/>
</dbReference>
<comment type="catalytic activity">
    <reaction evidence="9 10">
        <text>a long-chain fatty acyl-CoA + 2 NADPH + 2 H(+) = a long-chain primary fatty alcohol + 2 NADP(+) + CoA</text>
        <dbReference type="Rhea" id="RHEA:52716"/>
        <dbReference type="ChEBI" id="CHEBI:15378"/>
        <dbReference type="ChEBI" id="CHEBI:57287"/>
        <dbReference type="ChEBI" id="CHEBI:57783"/>
        <dbReference type="ChEBI" id="CHEBI:58349"/>
        <dbReference type="ChEBI" id="CHEBI:77396"/>
        <dbReference type="ChEBI" id="CHEBI:83139"/>
        <dbReference type="EC" id="1.2.1.84"/>
    </reaction>
</comment>
<dbReference type="GO" id="GO:0080019">
    <property type="term" value="F:alcohol-forming very long-chain fatty acyl-CoA reductase activity"/>
    <property type="evidence" value="ECO:0007669"/>
    <property type="project" value="InterPro"/>
</dbReference>
<keyword evidence="10" id="KW-0560">Oxidoreductase</keyword>
<dbReference type="GO" id="GO:0102965">
    <property type="term" value="F:alcohol-forming long-chain fatty acyl-CoA reductase activity"/>
    <property type="evidence" value="ECO:0007669"/>
    <property type="project" value="UniProtKB-EC"/>
</dbReference>
<evidence type="ECO:0000256" key="8">
    <source>
        <dbReference type="ARBA" id="ARBA00023136"/>
    </source>
</evidence>
<feature type="domain" description="Thioester reductase (TE)" evidence="12">
    <location>
        <begin position="37"/>
        <end position="307"/>
    </location>
</feature>
<proteinExistence type="inferred from homology"/>
<evidence type="ECO:0000256" key="2">
    <source>
        <dbReference type="ARBA" id="ARBA00005928"/>
    </source>
</evidence>
<comment type="subcellular location">
    <subcellularLocation>
        <location evidence="1">Membrane</location>
        <topology evidence="1">Multi-pass membrane protein</topology>
    </subcellularLocation>
</comment>
<sequence length="492" mass="56541">DPLKFNDFDHETIQIQGSENKSLTQIQEFYKNTNIFVTGGTGFLGKLLLEKLLRSCNELNSIYVLVRNKKGKNVTTRVDEIFEDVLFDKIKVACPKFMHKIIGVAGDCSLPDLGLSIQDRNTLMKEINIVFHAAATVRFDEKMKTAVAINVRATEELLKLAQQMPKLKSYIHVSTAYANCPEKVIDEKFYPPALDYKKLLVMTDTLSDKMMDNLTPIMLDKYPNTYTYTKQIAEDVVKQVGKGLPLGIVRPAIVVTTYREPVRAWINNMYGPTGIVAGTGVGLIRVVHCDEYVNANIVPGDMCVNSIIASAWDVSEQFLEAKHQNKNYEIPIYNFESSNDSPINWNIFMNSTIKYGLHTPSLSAIWYVSLVLEKKYFLYIIYAFLLHTVPAFLVDCVLVCTGKKPKMLKAYKKIHRFSKVLSYFCTQNWTFHSENVQRVCKKMSEKDNEIFFSDLKLLNWNNYFKYCFIGIRTFLLNDSWENLPEAITKWRR</sequence>
<dbReference type="Pfam" id="PF03015">
    <property type="entry name" value="Sterile"/>
    <property type="match status" value="1"/>
</dbReference>
<comment type="similarity">
    <text evidence="2 10">Belongs to the fatty acyl-CoA reductase family.</text>
</comment>
<feature type="domain" description="Fatty acyl-CoA reductase C-terminal" evidence="11">
    <location>
        <begin position="386"/>
        <end position="478"/>
    </location>
</feature>
<dbReference type="OrthoDB" id="429813at2759"/>
<dbReference type="GO" id="GO:0035336">
    <property type="term" value="P:long-chain fatty-acyl-CoA metabolic process"/>
    <property type="evidence" value="ECO:0007669"/>
    <property type="project" value="TreeGrafter"/>
</dbReference>
<keyword evidence="7 10" id="KW-0443">Lipid metabolism</keyword>
<dbReference type="InterPro" id="IPR013120">
    <property type="entry name" value="FAR_NAD-bd"/>
</dbReference>
<dbReference type="PANTHER" id="PTHR11011:SF60">
    <property type="entry name" value="FATTY ACYL-COA REDUCTASE-RELATED"/>
    <property type="match status" value="1"/>
</dbReference>
<reference evidence="13" key="1">
    <citation type="submission" date="2022-01" db="EMBL/GenBank/DDBJ databases">
        <authorList>
            <person name="King R."/>
        </authorList>
    </citation>
    <scope>NUCLEOTIDE SEQUENCE</scope>
</reference>
<evidence type="ECO:0000256" key="4">
    <source>
        <dbReference type="ARBA" id="ARBA00022692"/>
    </source>
</evidence>
<comment type="function">
    <text evidence="10">Catalyzes the reduction of fatty acyl-CoA to fatty alcohols.</text>
</comment>
<evidence type="ECO:0000256" key="3">
    <source>
        <dbReference type="ARBA" id="ARBA00022516"/>
    </source>
</evidence>
<evidence type="ECO:0000259" key="12">
    <source>
        <dbReference type="Pfam" id="PF07993"/>
    </source>
</evidence>
<organism evidence="13 14">
    <name type="scientific">Diabrotica balteata</name>
    <name type="common">Banded cucumber beetle</name>
    <dbReference type="NCBI Taxonomy" id="107213"/>
    <lineage>
        <taxon>Eukaryota</taxon>
        <taxon>Metazoa</taxon>
        <taxon>Ecdysozoa</taxon>
        <taxon>Arthropoda</taxon>
        <taxon>Hexapoda</taxon>
        <taxon>Insecta</taxon>
        <taxon>Pterygota</taxon>
        <taxon>Neoptera</taxon>
        <taxon>Endopterygota</taxon>
        <taxon>Coleoptera</taxon>
        <taxon>Polyphaga</taxon>
        <taxon>Cucujiformia</taxon>
        <taxon>Chrysomeloidea</taxon>
        <taxon>Chrysomelidae</taxon>
        <taxon>Galerucinae</taxon>
        <taxon>Diabroticina</taxon>
        <taxon>Diabroticites</taxon>
        <taxon>Diabrotica</taxon>
    </lineage>
</organism>
<keyword evidence="8 10" id="KW-0472">Membrane</keyword>
<evidence type="ECO:0000256" key="9">
    <source>
        <dbReference type="ARBA" id="ARBA00052530"/>
    </source>
</evidence>
<name>A0A9N9XFF7_DIABA</name>
<dbReference type="GO" id="GO:0005777">
    <property type="term" value="C:peroxisome"/>
    <property type="evidence" value="ECO:0007669"/>
    <property type="project" value="TreeGrafter"/>
</dbReference>
<keyword evidence="4 10" id="KW-0812">Transmembrane</keyword>
<dbReference type="AlphaFoldDB" id="A0A9N9XFF7"/>
<evidence type="ECO:0000313" key="14">
    <source>
        <dbReference type="Proteomes" id="UP001153709"/>
    </source>
</evidence>
<dbReference type="InterPro" id="IPR033640">
    <property type="entry name" value="FAR_C"/>
</dbReference>
<dbReference type="GO" id="GO:0016020">
    <property type="term" value="C:membrane"/>
    <property type="evidence" value="ECO:0007669"/>
    <property type="project" value="UniProtKB-SubCell"/>
</dbReference>
<evidence type="ECO:0000259" key="11">
    <source>
        <dbReference type="Pfam" id="PF03015"/>
    </source>
</evidence>
<dbReference type="CDD" id="cd09071">
    <property type="entry name" value="FAR_C"/>
    <property type="match status" value="1"/>
</dbReference>